<gene>
    <name evidence="1" type="primary">STE23_86</name>
    <name evidence="1" type="ORF">DSO57_1039728</name>
</gene>
<comment type="caution">
    <text evidence="1">The sequence shown here is derived from an EMBL/GenBank/DDBJ whole genome shotgun (WGS) entry which is preliminary data.</text>
</comment>
<keyword evidence="1" id="KW-0482">Metalloprotease</keyword>
<dbReference type="EMBL" id="QTSX02006421">
    <property type="protein sequence ID" value="KAJ9054858.1"/>
    <property type="molecule type" value="Genomic_DNA"/>
</dbReference>
<accession>A0ACC2RXK0</accession>
<keyword evidence="1" id="KW-0378">Hydrolase</keyword>
<dbReference type="Proteomes" id="UP001165960">
    <property type="component" value="Unassembled WGS sequence"/>
</dbReference>
<name>A0ACC2RXK0_9FUNG</name>
<keyword evidence="1" id="KW-0645">Protease</keyword>
<organism evidence="1 2">
    <name type="scientific">Entomophthora muscae</name>
    <dbReference type="NCBI Taxonomy" id="34485"/>
    <lineage>
        <taxon>Eukaryota</taxon>
        <taxon>Fungi</taxon>
        <taxon>Fungi incertae sedis</taxon>
        <taxon>Zoopagomycota</taxon>
        <taxon>Entomophthoromycotina</taxon>
        <taxon>Entomophthoromycetes</taxon>
        <taxon>Entomophthorales</taxon>
        <taxon>Entomophthoraceae</taxon>
        <taxon>Entomophthora</taxon>
    </lineage>
</organism>
<keyword evidence="2" id="KW-1185">Reference proteome</keyword>
<sequence>MNDHSPLDSTKDLSKKLIFASDFQNILDYSDATPEFNEQILNEVVALFNASSFVLFDARPFDGPSMTHPWFGFNYSVNRFNRTFLNSLATVKAEDYAIKLPKVNLTTTDEPEDDTFEPKAEVLKNNYIGYAKHITTGSLNHSYFEFEINFDRNPSPKLQTYLLILKEIFKSIYTNLPAVDVPLFSMRHQSISLLLEDPKNFTNMISFADATTGYEFSNNSFASAKEEAIKSLSNSTTRVGIDPEILNALVDPFSFNKQQMAEGIRKTKFPEFKAFMDSSFDFLRFNILASNKVSAKTLLDIKAKLEKKFCLNPLEIQHSPSKPLSRKGNYVQVTEGTNDTSTITHYLHLYNPGEFERAAMSLVTRALLNTRFMFQLRTIDQLGYDVQSQVTKVDYGGGIELFITSDQPGIYLESRIEAFLDNFVDEVSEASEEALNKTLISLTKVQNNLLITAEPESLTSWEAIKKDIEAKEQGNLTTRYFNNL</sequence>
<reference evidence="1" key="1">
    <citation type="submission" date="2022-04" db="EMBL/GenBank/DDBJ databases">
        <title>Genome of the entomopathogenic fungus Entomophthora muscae.</title>
        <authorList>
            <person name="Elya C."/>
            <person name="Lovett B.R."/>
            <person name="Lee E."/>
            <person name="Macias A.M."/>
            <person name="Hajek A.E."/>
            <person name="De Bivort B.L."/>
            <person name="Kasson M.T."/>
            <person name="De Fine Licht H.H."/>
            <person name="Stajich J.E."/>
        </authorList>
    </citation>
    <scope>NUCLEOTIDE SEQUENCE</scope>
    <source>
        <strain evidence="1">Berkeley</strain>
    </source>
</reference>
<proteinExistence type="predicted"/>
<protein>
    <submittedName>
        <fullName evidence="1">Metalloprotease</fullName>
        <ecNumber evidence="1">3.4.24.56</ecNumber>
    </submittedName>
</protein>
<dbReference type="EC" id="3.4.24.56" evidence="1"/>
<evidence type="ECO:0000313" key="1">
    <source>
        <dbReference type="EMBL" id="KAJ9054858.1"/>
    </source>
</evidence>
<evidence type="ECO:0000313" key="2">
    <source>
        <dbReference type="Proteomes" id="UP001165960"/>
    </source>
</evidence>